<dbReference type="InterPro" id="IPR039261">
    <property type="entry name" value="FNR_nucleotide-bd"/>
</dbReference>
<sequence>MLHADRSAAGHAHRAELIELVKQLPHARLHRFYEDLGERQPDGSVRLGRVDLDALPIEPGTRAYLCGPLPFMAAVRDALIAQGVPKENIH</sequence>
<comment type="cofactor">
    <cofactor evidence="1">
        <name>FAD</name>
        <dbReference type="ChEBI" id="CHEBI:57692"/>
    </cofactor>
</comment>
<dbReference type="GO" id="GO:0016491">
    <property type="term" value="F:oxidoreductase activity"/>
    <property type="evidence" value="ECO:0007669"/>
    <property type="project" value="InterPro"/>
</dbReference>
<dbReference type="Gene3D" id="3.40.50.80">
    <property type="entry name" value="Nucleotide-binding domain of ferredoxin-NADP reductase (FNR) module"/>
    <property type="match status" value="1"/>
</dbReference>
<reference evidence="3" key="3">
    <citation type="journal article" date="2022" name="Microbiol. Resour. Announc.">
        <title>Draft Genome Sequences of Eight Mycobacterium montefiorense Strains Isolated from Salamanders in Captivity.</title>
        <authorList>
            <person name="Komine T."/>
            <person name="Ihara H."/>
            <person name="Fukano H."/>
            <person name="Hoshino Y."/>
            <person name="Kurata O."/>
            <person name="Wada S."/>
        </authorList>
    </citation>
    <scope>NUCLEOTIDE SEQUENCE</scope>
    <source>
        <strain evidence="3">NJB18185</strain>
    </source>
</reference>
<accession>A0AA37PTN6</accession>
<gene>
    <name evidence="2" type="ORF">MmonteBS_39610</name>
    <name evidence="3" type="ORF">NJB18185_49370</name>
</gene>
<comment type="caution">
    <text evidence="3">The sequence shown here is derived from an EMBL/GenBank/DDBJ whole genome shotgun (WGS) entry which is preliminary data.</text>
</comment>
<organism evidence="3 5">
    <name type="scientific">Mycobacterium montefiorense</name>
    <dbReference type="NCBI Taxonomy" id="154654"/>
    <lineage>
        <taxon>Bacteria</taxon>
        <taxon>Bacillati</taxon>
        <taxon>Actinomycetota</taxon>
        <taxon>Actinomycetes</taxon>
        <taxon>Mycobacteriales</taxon>
        <taxon>Mycobacteriaceae</taxon>
        <taxon>Mycobacterium</taxon>
        <taxon>Mycobacterium simiae complex</taxon>
    </lineage>
</organism>
<protein>
    <recommendedName>
        <fullName evidence="6">Oxidoreductase FAD/NAD(P)-binding domain-containing protein</fullName>
    </recommendedName>
</protein>
<proteinExistence type="predicted"/>
<name>A0AA37PTN6_9MYCO</name>
<dbReference type="EMBL" id="BFCH01000020">
    <property type="protein sequence ID" value="GBG39589.1"/>
    <property type="molecule type" value="Genomic_DNA"/>
</dbReference>
<reference evidence="3" key="4">
    <citation type="submission" date="2022-04" db="EMBL/GenBank/DDBJ databases">
        <authorList>
            <person name="Komine T."/>
            <person name="Fukano H."/>
            <person name="Wada S."/>
        </authorList>
    </citation>
    <scope>NUCLEOTIDE SEQUENCE</scope>
    <source>
        <strain evidence="3">NJB18185</strain>
    </source>
</reference>
<dbReference type="PANTHER" id="PTHR47354:SF5">
    <property type="entry name" value="PROTEIN RFBI"/>
    <property type="match status" value="1"/>
</dbReference>
<dbReference type="EMBL" id="BQYH01000069">
    <property type="protein sequence ID" value="GKU75166.1"/>
    <property type="molecule type" value="Genomic_DNA"/>
</dbReference>
<dbReference type="Proteomes" id="UP001139505">
    <property type="component" value="Unassembled WGS sequence"/>
</dbReference>
<evidence type="ECO:0000256" key="1">
    <source>
        <dbReference type="ARBA" id="ARBA00001974"/>
    </source>
</evidence>
<dbReference type="PANTHER" id="PTHR47354">
    <property type="entry name" value="NADH OXIDOREDUCTASE HCR"/>
    <property type="match status" value="1"/>
</dbReference>
<evidence type="ECO:0000313" key="2">
    <source>
        <dbReference type="EMBL" id="GBG39589.1"/>
    </source>
</evidence>
<evidence type="ECO:0000313" key="3">
    <source>
        <dbReference type="EMBL" id="GKU75166.1"/>
    </source>
</evidence>
<evidence type="ECO:0000313" key="4">
    <source>
        <dbReference type="Proteomes" id="UP000245060"/>
    </source>
</evidence>
<dbReference type="AlphaFoldDB" id="A0AA37PTN6"/>
<keyword evidence="4" id="KW-1185">Reference proteome</keyword>
<dbReference type="Proteomes" id="UP000245060">
    <property type="component" value="Unassembled WGS sequence"/>
</dbReference>
<evidence type="ECO:0008006" key="6">
    <source>
        <dbReference type="Google" id="ProtNLM"/>
    </source>
</evidence>
<reference evidence="4" key="2">
    <citation type="submission" date="2018-04" db="EMBL/GenBank/DDBJ databases">
        <title>Draft genome sequence of Mycobacterium montefiorense isolated from Japanese black salamander.</title>
        <authorList>
            <person name="Fukano H."/>
            <person name="Yoshida M."/>
            <person name="Shimizu A."/>
            <person name="Iwao H."/>
            <person name="Kurata O."/>
            <person name="Katayama Y."/>
            <person name="Omatsu T."/>
            <person name="Mizutani T."/>
            <person name="Wada S."/>
            <person name="Hoshino Y."/>
        </authorList>
    </citation>
    <scope>NUCLEOTIDE SEQUENCE [LARGE SCALE GENOMIC DNA]</scope>
    <source>
        <strain evidence="4">BS</strain>
    </source>
</reference>
<dbReference type="InterPro" id="IPR050415">
    <property type="entry name" value="MRET"/>
</dbReference>
<reference evidence="2" key="1">
    <citation type="journal article" date="2018" name="Genome Announc.">
        <title>Draft Genome Sequence of Mycobacterium montefiorense Isolated from Japanese Black Salamander (Hynobius nigrescens).</title>
        <authorList>
            <person name="Fukano H."/>
            <person name="Yoshida M."/>
            <person name="Shimizu A."/>
            <person name="Iwao H."/>
            <person name="Katayama Y."/>
            <person name="Omatsu T."/>
            <person name="Mizutani T."/>
            <person name="Kurata O."/>
            <person name="Wada S."/>
            <person name="Hoshino Y."/>
        </authorList>
    </citation>
    <scope>NUCLEOTIDE SEQUENCE</scope>
    <source>
        <strain evidence="2">BS</strain>
    </source>
</reference>
<dbReference type="SUPFAM" id="SSF52343">
    <property type="entry name" value="Ferredoxin reductase-like, C-terminal NADP-linked domain"/>
    <property type="match status" value="1"/>
</dbReference>
<evidence type="ECO:0000313" key="5">
    <source>
        <dbReference type="Proteomes" id="UP001139505"/>
    </source>
</evidence>